<feature type="coiled-coil region" evidence="2">
    <location>
        <begin position="368"/>
        <end position="395"/>
    </location>
</feature>
<dbReference type="Proteomes" id="UP000326396">
    <property type="component" value="Linkage Group LG1"/>
</dbReference>
<comment type="similarity">
    <text evidence="1">Belongs to the taxilin family.</text>
</comment>
<protein>
    <submittedName>
        <fullName evidence="4">Uncharacterized protein</fullName>
    </submittedName>
</protein>
<feature type="coiled-coil region" evidence="2">
    <location>
        <begin position="432"/>
        <end position="491"/>
    </location>
</feature>
<dbReference type="PANTHER" id="PTHR16127:SF13">
    <property type="entry name" value="GH01188P"/>
    <property type="match status" value="1"/>
</dbReference>
<comment type="caution">
    <text evidence="4">The sequence shown here is derived from an EMBL/GenBank/DDBJ whole genome shotgun (WGS) entry which is preliminary data.</text>
</comment>
<dbReference type="GO" id="GO:0019905">
    <property type="term" value="F:syntaxin binding"/>
    <property type="evidence" value="ECO:0007669"/>
    <property type="project" value="InterPro"/>
</dbReference>
<evidence type="ECO:0000256" key="3">
    <source>
        <dbReference type="SAM" id="MobiDB-lite"/>
    </source>
</evidence>
<reference evidence="4 5" key="1">
    <citation type="submission" date="2019-05" db="EMBL/GenBank/DDBJ databases">
        <title>Mikania micrantha, genome provides insights into the molecular mechanism of rapid growth.</title>
        <authorList>
            <person name="Liu B."/>
        </authorList>
    </citation>
    <scope>NUCLEOTIDE SEQUENCE [LARGE SCALE GENOMIC DNA]</scope>
    <source>
        <strain evidence="4">NLD-2019</strain>
        <tissue evidence="4">Leaf</tissue>
    </source>
</reference>
<proteinExistence type="inferred from homology"/>
<dbReference type="PANTHER" id="PTHR16127">
    <property type="entry name" value="TAXILIN"/>
    <property type="match status" value="1"/>
</dbReference>
<evidence type="ECO:0000313" key="4">
    <source>
        <dbReference type="EMBL" id="KAD7480040.1"/>
    </source>
</evidence>
<evidence type="ECO:0000313" key="5">
    <source>
        <dbReference type="Proteomes" id="UP000326396"/>
    </source>
</evidence>
<feature type="region of interest" description="Disordered" evidence="3">
    <location>
        <begin position="103"/>
        <end position="126"/>
    </location>
</feature>
<keyword evidence="5" id="KW-1185">Reference proteome</keyword>
<organism evidence="4 5">
    <name type="scientific">Mikania micrantha</name>
    <name type="common">bitter vine</name>
    <dbReference type="NCBI Taxonomy" id="192012"/>
    <lineage>
        <taxon>Eukaryota</taxon>
        <taxon>Viridiplantae</taxon>
        <taxon>Streptophyta</taxon>
        <taxon>Embryophyta</taxon>
        <taxon>Tracheophyta</taxon>
        <taxon>Spermatophyta</taxon>
        <taxon>Magnoliopsida</taxon>
        <taxon>eudicotyledons</taxon>
        <taxon>Gunneridae</taxon>
        <taxon>Pentapetalae</taxon>
        <taxon>asterids</taxon>
        <taxon>campanulids</taxon>
        <taxon>Asterales</taxon>
        <taxon>Asteraceae</taxon>
        <taxon>Asteroideae</taxon>
        <taxon>Heliantheae alliance</taxon>
        <taxon>Eupatorieae</taxon>
        <taxon>Mikania</taxon>
    </lineage>
</organism>
<dbReference type="EMBL" id="SZYD01000001">
    <property type="protein sequence ID" value="KAD7480040.1"/>
    <property type="molecule type" value="Genomic_DNA"/>
</dbReference>
<feature type="compositionally biased region" description="Low complexity" evidence="3">
    <location>
        <begin position="111"/>
        <end position="124"/>
    </location>
</feature>
<keyword evidence="2" id="KW-0175">Coiled coil</keyword>
<dbReference type="AlphaFoldDB" id="A0A5N6Q8L7"/>
<accession>A0A5N6Q8L7</accession>
<name>A0A5N6Q8L7_9ASTR</name>
<evidence type="ECO:0000256" key="2">
    <source>
        <dbReference type="SAM" id="Coils"/>
    </source>
</evidence>
<feature type="coiled-coil region" evidence="2">
    <location>
        <begin position="527"/>
        <end position="596"/>
    </location>
</feature>
<dbReference type="Pfam" id="PF09728">
    <property type="entry name" value="Taxilin"/>
    <property type="match status" value="1"/>
</dbReference>
<dbReference type="InterPro" id="IPR026183">
    <property type="entry name" value="Taxilin_fam"/>
</dbReference>
<gene>
    <name evidence="4" type="ORF">E3N88_03176</name>
</gene>
<evidence type="ECO:0000256" key="1">
    <source>
        <dbReference type="ARBA" id="ARBA00009550"/>
    </source>
</evidence>
<sequence length="612" mass="69781">MSPTKTMELHKTCNDCNDDDALSLRDLQMYDQTANSSTRSSPRTSSAQESFEFFSIPSSNSTATTDVISVNTDYRRLIVGSSSFRFAQRPIEHAIPLRSVSNRGVGSHQLSTSVKKVSMTTTSSKSKRRMFSLGPVKFMPEMEMRSIRERQGRLAQSRTFPVAVGGDARKAVDGGGAHRNTVSCRDRLNSVFGKSVACLRSEMENPVAIQLPEADSLPDGFIDSSAEPVTRLYQETQVTDYKEDKQIEKLIKTPAEYCKDESDAGLPNSVSENVIRKSEHEMAPSTEGNKHKITEKCNNPFLEQGVETLAAHVKRTLILEGSETTRKETSEFERKSAMHTFITEKEFLEFTLNYQKILSERDAAISIRDKLESLCRELQHQNKMLMDECKRVSTESQNSRLELSNKFQKAIKGVNNKLDEQRDDSLTQLMENEMLRNKLKQKEGQVVFTEQQYAHQLKQKTLELQIADLKIQQHEEKSVKEQSQMKMYAEQVSQLLATEKNLQLQLTADGEKFQQFQDALVKSNEVFETFKQEIGKLTKSIKELKRENSFLKVKTEKSDFTLVQLVEEREHMKKQLEKTRNQKQKLESLCRSLQAERKQNPTGQTNANLVPV</sequence>
<dbReference type="OrthoDB" id="425555at2759"/>